<organism evidence="15 16">
    <name type="scientific">Sarocladium strictum</name>
    <name type="common">Black bundle disease fungus</name>
    <name type="synonym">Acremonium strictum</name>
    <dbReference type="NCBI Taxonomy" id="5046"/>
    <lineage>
        <taxon>Eukaryota</taxon>
        <taxon>Fungi</taxon>
        <taxon>Dikarya</taxon>
        <taxon>Ascomycota</taxon>
        <taxon>Pezizomycotina</taxon>
        <taxon>Sordariomycetes</taxon>
        <taxon>Hypocreomycetidae</taxon>
        <taxon>Hypocreales</taxon>
        <taxon>Sarocladiaceae</taxon>
        <taxon>Sarocladium</taxon>
    </lineage>
</organism>
<dbReference type="InterPro" id="IPR011766">
    <property type="entry name" value="TPP_enzyme_TPP-bd"/>
</dbReference>
<dbReference type="GO" id="GO:0009099">
    <property type="term" value="P:L-valine biosynthetic process"/>
    <property type="evidence" value="ECO:0007669"/>
    <property type="project" value="TreeGrafter"/>
</dbReference>
<keyword evidence="10 11" id="KW-0100">Branched-chain amino acid biosynthesis</keyword>
<reference evidence="15" key="1">
    <citation type="submission" date="2022-10" db="EMBL/GenBank/DDBJ databases">
        <title>Determination and structural analysis of whole genome sequence of Sarocladium strictum F4-1.</title>
        <authorList>
            <person name="Hu L."/>
            <person name="Jiang Y."/>
        </authorList>
    </citation>
    <scope>NUCLEOTIDE SEQUENCE</scope>
    <source>
        <strain evidence="15">F4-1</strain>
    </source>
</reference>
<evidence type="ECO:0000259" key="13">
    <source>
        <dbReference type="Pfam" id="PF02775"/>
    </source>
</evidence>
<evidence type="ECO:0000256" key="8">
    <source>
        <dbReference type="ARBA" id="ARBA00022842"/>
    </source>
</evidence>
<dbReference type="GO" id="GO:0050660">
    <property type="term" value="F:flavin adenine dinucleotide binding"/>
    <property type="evidence" value="ECO:0007669"/>
    <property type="project" value="InterPro"/>
</dbReference>
<dbReference type="GO" id="GO:0030976">
    <property type="term" value="F:thiamine pyrophosphate binding"/>
    <property type="evidence" value="ECO:0007669"/>
    <property type="project" value="UniProtKB-UniRule"/>
</dbReference>
<dbReference type="AlphaFoldDB" id="A0AA39GEP2"/>
<dbReference type="InterPro" id="IPR000399">
    <property type="entry name" value="TPP-bd_CS"/>
</dbReference>
<comment type="similarity">
    <text evidence="3 11">Belongs to the TPP enzyme family.</text>
</comment>
<keyword evidence="7 11" id="KW-0479">Metal-binding</keyword>
<keyword evidence="6 11" id="KW-0808">Transferase</keyword>
<comment type="pathway">
    <text evidence="1 11">Amino-acid biosynthesis; L-isoleucine biosynthesis; L-isoleucine from 2-oxobutanoate: step 1/4.</text>
</comment>
<dbReference type="InterPro" id="IPR012001">
    <property type="entry name" value="Thiamin_PyroP_enz_TPP-bd_dom"/>
</dbReference>
<dbReference type="Pfam" id="PF02776">
    <property type="entry name" value="TPP_enzyme_N"/>
    <property type="match status" value="1"/>
</dbReference>
<dbReference type="SUPFAM" id="SSF52467">
    <property type="entry name" value="DHS-like NAD/FAD-binding domain"/>
    <property type="match status" value="1"/>
</dbReference>
<dbReference type="InterPro" id="IPR029061">
    <property type="entry name" value="THDP-binding"/>
</dbReference>
<evidence type="ECO:0000259" key="14">
    <source>
        <dbReference type="Pfam" id="PF02776"/>
    </source>
</evidence>
<evidence type="ECO:0000256" key="7">
    <source>
        <dbReference type="ARBA" id="ARBA00022723"/>
    </source>
</evidence>
<dbReference type="Gene3D" id="3.40.50.1220">
    <property type="entry name" value="TPP-binding domain"/>
    <property type="match status" value="1"/>
</dbReference>
<dbReference type="InterPro" id="IPR039368">
    <property type="entry name" value="AHAS_TPP"/>
</dbReference>
<dbReference type="Pfam" id="PF00205">
    <property type="entry name" value="TPP_enzyme_M"/>
    <property type="match status" value="1"/>
</dbReference>
<comment type="cofactor">
    <cofactor evidence="11">
        <name>thiamine diphosphate</name>
        <dbReference type="ChEBI" id="CHEBI:58937"/>
    </cofactor>
    <text evidence="11">Binds 1 thiamine pyrophosphate per subunit.</text>
</comment>
<sequence length="699" mass="76375">MPSRIRRIPAVGISDVSRALRPGRTAARVSPAKAASRQHSQAAVASIEHSLARIAAIDLRSNSKLPSRYDGTSATYKAQQPYISRRSRTVRERKGIDVVHNVLVNHQVDMLFGIPARSQAADPFQTLYKADAIKSFAPVQEQSVGHVAEGYARAIGKPGIVIATSAHAIPSLVTPMQDALMDGTPMVVLYSLNPSSSIGSDEFQSPDNLSIASACTKWTTKVRDMSELKSKLHTAFEIAVSGRPGSVMVEIPPSILAANLPVFSGSSNEDPAPLYAKPTRIIRPHDTLQVTLSRVARMVDRAEKPILFVGQGMLASPNGPAVLKEFADRTNMPVTTTLQGLGAFDELDPKSLHMMGLHGSSYANRAIQEADLILALGVRFDDRVTGALAKFAPAAKAAARAGHGGIVHFEISPKNVDKVITATESVIGDCTENLAQLTPLTQRCKDRPEWWAQINSWKKAFPLSAYRLVKQPVVRIRPQDVIARLSDMTSHMKDKVLMTTGVGQHQMWAAQHFRWRYPRTMLTSGGLGTMGYGLPAAIGAKLARPDCLVIDIDGDASFGMTMMELATASHYNIGVKVIIFNNEEMGMISDLQRLYYNERFTQNRPINPDFAGLAEAYGVASSKAVTPDEVEEKLKWLIECDGPAVLEVMTEKNAPVWPVVPAGKGLHEGITYPAVRKEYFFEHTEFMHCHLKKLQVSQC</sequence>
<comment type="caution">
    <text evidence="15">The sequence shown here is derived from an EMBL/GenBank/DDBJ whole genome shotgun (WGS) entry which is preliminary data.</text>
</comment>
<dbReference type="SUPFAM" id="SSF52518">
    <property type="entry name" value="Thiamin diphosphate-binding fold (THDP-binding)"/>
    <property type="match status" value="2"/>
</dbReference>
<gene>
    <name evidence="15" type="ORF">NLU13_7102</name>
</gene>
<dbReference type="InterPro" id="IPR029035">
    <property type="entry name" value="DHS-like_NAD/FAD-binding_dom"/>
</dbReference>
<evidence type="ECO:0000256" key="1">
    <source>
        <dbReference type="ARBA" id="ARBA00004974"/>
    </source>
</evidence>
<accession>A0AA39GEP2</accession>
<evidence type="ECO:0000256" key="2">
    <source>
        <dbReference type="ARBA" id="ARBA00005025"/>
    </source>
</evidence>
<evidence type="ECO:0000259" key="12">
    <source>
        <dbReference type="Pfam" id="PF00205"/>
    </source>
</evidence>
<evidence type="ECO:0000256" key="10">
    <source>
        <dbReference type="ARBA" id="ARBA00023304"/>
    </source>
</evidence>
<dbReference type="InterPro" id="IPR012000">
    <property type="entry name" value="Thiamin_PyroP_enz_cen_dom"/>
</dbReference>
<protein>
    <recommendedName>
        <fullName evidence="4 11">Acetolactate synthase</fullName>
        <ecNumber evidence="4 11">2.2.1.6</ecNumber>
    </recommendedName>
</protein>
<dbReference type="PANTHER" id="PTHR18968:SF13">
    <property type="entry name" value="ACETOLACTATE SYNTHASE CATALYTIC SUBUNIT, MITOCHONDRIAL"/>
    <property type="match status" value="1"/>
</dbReference>
<dbReference type="EMBL" id="JAPDFR010000006">
    <property type="protein sequence ID" value="KAK0385927.1"/>
    <property type="molecule type" value="Genomic_DNA"/>
</dbReference>
<evidence type="ECO:0000256" key="3">
    <source>
        <dbReference type="ARBA" id="ARBA00007812"/>
    </source>
</evidence>
<dbReference type="CDD" id="cd02015">
    <property type="entry name" value="TPP_AHAS"/>
    <property type="match status" value="1"/>
</dbReference>
<feature type="domain" description="Thiamine pyrophosphate enzyme N-terminal TPP-binding" evidence="14">
    <location>
        <begin position="94"/>
        <end position="210"/>
    </location>
</feature>
<dbReference type="NCBIfam" id="TIGR00118">
    <property type="entry name" value="acolac_lg"/>
    <property type="match status" value="1"/>
</dbReference>
<name>A0AA39GEP2_SARSR</name>
<evidence type="ECO:0000256" key="5">
    <source>
        <dbReference type="ARBA" id="ARBA00022605"/>
    </source>
</evidence>
<dbReference type="InterPro" id="IPR045229">
    <property type="entry name" value="TPP_enz"/>
</dbReference>
<dbReference type="Pfam" id="PF02775">
    <property type="entry name" value="TPP_enzyme_C"/>
    <property type="match status" value="1"/>
</dbReference>
<dbReference type="GO" id="GO:0000287">
    <property type="term" value="F:magnesium ion binding"/>
    <property type="evidence" value="ECO:0007669"/>
    <property type="project" value="UniProtKB-UniRule"/>
</dbReference>
<keyword evidence="16" id="KW-1185">Reference proteome</keyword>
<evidence type="ECO:0000256" key="6">
    <source>
        <dbReference type="ARBA" id="ARBA00022679"/>
    </source>
</evidence>
<keyword evidence="8 11" id="KW-0460">Magnesium</keyword>
<evidence type="ECO:0000313" key="15">
    <source>
        <dbReference type="EMBL" id="KAK0385927.1"/>
    </source>
</evidence>
<evidence type="ECO:0000256" key="9">
    <source>
        <dbReference type="ARBA" id="ARBA00023052"/>
    </source>
</evidence>
<keyword evidence="5 11" id="KW-0028">Amino-acid biosynthesis</keyword>
<dbReference type="GO" id="GO:0005739">
    <property type="term" value="C:mitochondrion"/>
    <property type="evidence" value="ECO:0007669"/>
    <property type="project" value="TreeGrafter"/>
</dbReference>
<evidence type="ECO:0000256" key="4">
    <source>
        <dbReference type="ARBA" id="ARBA00013145"/>
    </source>
</evidence>
<feature type="domain" description="Thiamine pyrophosphate enzyme TPP-binding" evidence="13">
    <location>
        <begin position="501"/>
        <end position="648"/>
    </location>
</feature>
<evidence type="ECO:0000313" key="16">
    <source>
        <dbReference type="Proteomes" id="UP001175261"/>
    </source>
</evidence>
<comment type="cofactor">
    <cofactor evidence="11">
        <name>Mg(2+)</name>
        <dbReference type="ChEBI" id="CHEBI:18420"/>
    </cofactor>
    <text evidence="11">Binds 1 Mg(2+) ion per subunit.</text>
</comment>
<dbReference type="InterPro" id="IPR012846">
    <property type="entry name" value="Acetolactate_synth_lsu"/>
</dbReference>
<dbReference type="GO" id="GO:0005948">
    <property type="term" value="C:acetolactate synthase complex"/>
    <property type="evidence" value="ECO:0007669"/>
    <property type="project" value="TreeGrafter"/>
</dbReference>
<comment type="catalytic activity">
    <reaction evidence="11">
        <text>2 pyruvate + H(+) = (2S)-2-acetolactate + CO2</text>
        <dbReference type="Rhea" id="RHEA:25249"/>
        <dbReference type="ChEBI" id="CHEBI:15361"/>
        <dbReference type="ChEBI" id="CHEBI:15378"/>
        <dbReference type="ChEBI" id="CHEBI:16526"/>
        <dbReference type="ChEBI" id="CHEBI:58476"/>
        <dbReference type="EC" id="2.2.1.6"/>
    </reaction>
</comment>
<comment type="pathway">
    <text evidence="2 11">Amino-acid biosynthesis; L-valine biosynthesis; L-valine from pyruvate: step 1/4.</text>
</comment>
<evidence type="ECO:0000256" key="11">
    <source>
        <dbReference type="RuleBase" id="RU003591"/>
    </source>
</evidence>
<feature type="domain" description="Thiamine pyrophosphate enzyme central" evidence="12">
    <location>
        <begin position="293"/>
        <end position="437"/>
    </location>
</feature>
<dbReference type="Gene3D" id="3.40.50.970">
    <property type="match status" value="2"/>
</dbReference>
<proteinExistence type="inferred from homology"/>
<dbReference type="PANTHER" id="PTHR18968">
    <property type="entry name" value="THIAMINE PYROPHOSPHATE ENZYMES"/>
    <property type="match status" value="1"/>
</dbReference>
<dbReference type="PROSITE" id="PS00187">
    <property type="entry name" value="TPP_ENZYMES"/>
    <property type="match status" value="1"/>
</dbReference>
<dbReference type="CDD" id="cd07035">
    <property type="entry name" value="TPP_PYR_POX_like"/>
    <property type="match status" value="1"/>
</dbReference>
<dbReference type="Proteomes" id="UP001175261">
    <property type="component" value="Unassembled WGS sequence"/>
</dbReference>
<dbReference type="EC" id="2.2.1.6" evidence="4 11"/>
<dbReference type="GO" id="GO:0003984">
    <property type="term" value="F:acetolactate synthase activity"/>
    <property type="evidence" value="ECO:0007669"/>
    <property type="project" value="UniProtKB-EC"/>
</dbReference>
<dbReference type="FunFam" id="3.40.50.1220:FF:000008">
    <property type="entry name" value="Acetolactate synthase"/>
    <property type="match status" value="1"/>
</dbReference>
<keyword evidence="9 11" id="KW-0786">Thiamine pyrophosphate</keyword>
<dbReference type="GO" id="GO:0009097">
    <property type="term" value="P:isoleucine biosynthetic process"/>
    <property type="evidence" value="ECO:0007669"/>
    <property type="project" value="TreeGrafter"/>
</dbReference>